<evidence type="ECO:0000313" key="9">
    <source>
        <dbReference type="EMBL" id="KAB0803390.1"/>
    </source>
</evidence>
<evidence type="ECO:0008006" key="11">
    <source>
        <dbReference type="Google" id="ProtNLM"/>
    </source>
</evidence>
<reference evidence="8" key="1">
    <citation type="journal article" date="2016" name="Sci. Rep.">
        <title>Molecular characterization of firefly nuptial gifts: a multi-omics approach sheds light on postcopulatory sexual selection.</title>
        <authorList>
            <person name="Al-Wathiqui N."/>
            <person name="Fallon T.R."/>
            <person name="South A."/>
            <person name="Weng J.K."/>
            <person name="Lewis S.M."/>
        </authorList>
    </citation>
    <scope>NUCLEOTIDE SEQUENCE</scope>
</reference>
<evidence type="ECO:0000256" key="3">
    <source>
        <dbReference type="ARBA" id="ARBA00022989"/>
    </source>
</evidence>
<dbReference type="EMBL" id="GEZM01013504">
    <property type="protein sequence ID" value="JAV92519.1"/>
    <property type="molecule type" value="Transcribed_RNA"/>
</dbReference>
<evidence type="ECO:0000256" key="1">
    <source>
        <dbReference type="ARBA" id="ARBA00004141"/>
    </source>
</evidence>
<evidence type="ECO:0000256" key="6">
    <source>
        <dbReference type="SAM" id="MobiDB-lite"/>
    </source>
</evidence>
<keyword evidence="3 7" id="KW-1133">Transmembrane helix</keyword>
<feature type="region of interest" description="Disordered" evidence="6">
    <location>
        <begin position="212"/>
        <end position="236"/>
    </location>
</feature>
<dbReference type="InterPro" id="IPR029673">
    <property type="entry name" value="TMEM179"/>
</dbReference>
<dbReference type="Pfam" id="PF26158">
    <property type="entry name" value="Claudin_TMEM179-179B"/>
    <property type="match status" value="1"/>
</dbReference>
<organism evidence="8">
    <name type="scientific">Photinus pyralis</name>
    <name type="common">Common eastern firefly</name>
    <name type="synonym">Lampyris pyralis</name>
    <dbReference type="NCBI Taxonomy" id="7054"/>
    <lineage>
        <taxon>Eukaryota</taxon>
        <taxon>Metazoa</taxon>
        <taxon>Ecdysozoa</taxon>
        <taxon>Arthropoda</taxon>
        <taxon>Hexapoda</taxon>
        <taxon>Insecta</taxon>
        <taxon>Pterygota</taxon>
        <taxon>Neoptera</taxon>
        <taxon>Endopterygota</taxon>
        <taxon>Coleoptera</taxon>
        <taxon>Polyphaga</taxon>
        <taxon>Elateriformia</taxon>
        <taxon>Elateroidea</taxon>
        <taxon>Lampyridae</taxon>
        <taxon>Lampyrinae</taxon>
        <taxon>Photinus</taxon>
    </lineage>
</organism>
<reference evidence="9" key="3">
    <citation type="submission" date="2019-08" db="EMBL/GenBank/DDBJ databases">
        <authorList>
            <consortium name="Photinus pyralis genome working group"/>
            <person name="Fallon T.R."/>
            <person name="Sander Lower S.E."/>
            <person name="Weng J.-K."/>
        </authorList>
    </citation>
    <scope>NUCLEOTIDE SEQUENCE</scope>
    <source>
        <strain evidence="9">1611_PpyrPB1</strain>
        <tissue evidence="9">Whole body</tissue>
    </source>
</reference>
<evidence type="ECO:0000256" key="7">
    <source>
        <dbReference type="SAM" id="Phobius"/>
    </source>
</evidence>
<dbReference type="FunCoup" id="A0A1Y1N3U8">
    <property type="interactions" value="172"/>
</dbReference>
<feature type="transmembrane region" description="Helical" evidence="7">
    <location>
        <begin position="67"/>
        <end position="86"/>
    </location>
</feature>
<keyword evidence="4 7" id="KW-0472">Membrane</keyword>
<keyword evidence="10" id="KW-1185">Reference proteome</keyword>
<proteinExistence type="inferred from homology"/>
<evidence type="ECO:0000256" key="5">
    <source>
        <dbReference type="ARBA" id="ARBA00093776"/>
    </source>
</evidence>
<keyword evidence="2 7" id="KW-0812">Transmembrane</keyword>
<dbReference type="InParanoid" id="A0A1Y1N3U8"/>
<name>A0A1Y1N3U8_PHOPY</name>
<dbReference type="EMBL" id="VVIM01000001">
    <property type="protein sequence ID" value="KAB0803390.1"/>
    <property type="molecule type" value="Genomic_DNA"/>
</dbReference>
<feature type="transmembrane region" description="Helical" evidence="7">
    <location>
        <begin position="98"/>
        <end position="129"/>
    </location>
</feature>
<evidence type="ECO:0000256" key="4">
    <source>
        <dbReference type="ARBA" id="ARBA00023136"/>
    </source>
</evidence>
<evidence type="ECO:0000313" key="10">
    <source>
        <dbReference type="Proteomes" id="UP000327044"/>
    </source>
</evidence>
<comment type="similarity">
    <text evidence="5">Belongs to the TMEM179 family.</text>
</comment>
<reference evidence="9 10" key="2">
    <citation type="journal article" date="2018" name="Elife">
        <title>Firefly genomes illuminate parallel origins of bioluminescence in beetles.</title>
        <authorList>
            <person name="Fallon T.R."/>
            <person name="Lower S.E."/>
            <person name="Chang C.H."/>
            <person name="Bessho-Uehara M."/>
            <person name="Martin G.J."/>
            <person name="Bewick A.J."/>
            <person name="Behringer M."/>
            <person name="Debat H.J."/>
            <person name="Wong I."/>
            <person name="Day J.C."/>
            <person name="Suvorov A."/>
            <person name="Silva C.J."/>
            <person name="Stanger-Hall K.F."/>
            <person name="Hall D.W."/>
            <person name="Schmitz R.J."/>
            <person name="Nelson D.R."/>
            <person name="Lewis S.M."/>
            <person name="Shigenobu S."/>
            <person name="Bybee S.M."/>
            <person name="Larracuente A.M."/>
            <person name="Oba Y."/>
            <person name="Weng J.K."/>
        </authorList>
    </citation>
    <scope>NUCLEOTIDE SEQUENCE [LARGE SCALE GENOMIC DNA]</scope>
    <source>
        <strain evidence="9">1611_PpyrPB1</strain>
        <tissue evidence="9">Whole body</tissue>
    </source>
</reference>
<sequence>MALSNIVLLSQIAGYVIALILSLCIIVPMSLHQDEFRGHCLLFSTGTWQETDGQLNVSWSSQAYCNYTIFVGVMLFLLSLIQIYRLSLFLYKGTDSSFLSAFIDVVSSMIVCGMTIIAALMITLGFMVWCKNMTERFRSCELAAGQEIDIHDGIDTGGFYIELGTAQFGVWASFATWVGLSVFALLKLCRYHQLENIRVSMYRERQRLINENADSPGSSLGRESTTSAPQTVESKE</sequence>
<protein>
    <recommendedName>
        <fullName evidence="11">Transmembrane protein 179</fullName>
    </recommendedName>
</protein>
<evidence type="ECO:0000313" key="8">
    <source>
        <dbReference type="EMBL" id="JAV92519.1"/>
    </source>
</evidence>
<dbReference type="Proteomes" id="UP000327044">
    <property type="component" value="Unassembled WGS sequence"/>
</dbReference>
<feature type="transmembrane region" description="Helical" evidence="7">
    <location>
        <begin position="168"/>
        <end position="188"/>
    </location>
</feature>
<dbReference type="PANTHER" id="PTHR31872:SF4">
    <property type="entry name" value="TRANSMEMBRANE PROTEIN 179"/>
    <property type="match status" value="1"/>
</dbReference>
<dbReference type="AlphaFoldDB" id="A0A1Y1N3U8"/>
<dbReference type="OrthoDB" id="6423876at2759"/>
<dbReference type="InterPro" id="IPR059010">
    <property type="entry name" value="TMEM179-179B"/>
</dbReference>
<evidence type="ECO:0000256" key="2">
    <source>
        <dbReference type="ARBA" id="ARBA00022692"/>
    </source>
</evidence>
<dbReference type="PANTHER" id="PTHR31872">
    <property type="entry name" value="TRANSMEMBRANE PROTEIN 179"/>
    <property type="match status" value="1"/>
</dbReference>
<gene>
    <name evidence="9" type="ORF">PPYR_00360</name>
</gene>
<feature type="transmembrane region" description="Helical" evidence="7">
    <location>
        <begin position="12"/>
        <end position="31"/>
    </location>
</feature>
<accession>A0A1Y1N3U8</accession>
<comment type="subcellular location">
    <subcellularLocation>
        <location evidence="1">Membrane</location>
        <topology evidence="1">Multi-pass membrane protein</topology>
    </subcellularLocation>
</comment>